<keyword evidence="2" id="KW-1185">Reference proteome</keyword>
<evidence type="ECO:0000313" key="2">
    <source>
        <dbReference type="Proteomes" id="UP001177260"/>
    </source>
</evidence>
<comment type="caution">
    <text evidence="1">The sequence shown here is derived from an EMBL/GenBank/DDBJ whole genome shotgun (WGS) entry which is preliminary data.</text>
</comment>
<protein>
    <submittedName>
        <fullName evidence="1">Uncharacterized protein</fullName>
    </submittedName>
</protein>
<accession>A0ACC3BB00</accession>
<organism evidence="1 2">
    <name type="scientific">Aspergillus melleus</name>
    <dbReference type="NCBI Taxonomy" id="138277"/>
    <lineage>
        <taxon>Eukaryota</taxon>
        <taxon>Fungi</taxon>
        <taxon>Dikarya</taxon>
        <taxon>Ascomycota</taxon>
        <taxon>Pezizomycotina</taxon>
        <taxon>Eurotiomycetes</taxon>
        <taxon>Eurotiomycetidae</taxon>
        <taxon>Eurotiales</taxon>
        <taxon>Aspergillaceae</taxon>
        <taxon>Aspergillus</taxon>
        <taxon>Aspergillus subgen. Circumdati</taxon>
    </lineage>
</organism>
<dbReference type="Proteomes" id="UP001177260">
    <property type="component" value="Unassembled WGS sequence"/>
</dbReference>
<gene>
    <name evidence="1" type="ORF">N8T08_000320</name>
</gene>
<reference evidence="1 2" key="1">
    <citation type="journal article" date="2023" name="ACS Omega">
        <title>Identification of the Neoaspergillic Acid Biosynthesis Gene Cluster by Establishing an In Vitro CRISPR-Ribonucleoprotein Genetic System in Aspergillus melleus.</title>
        <authorList>
            <person name="Yuan B."/>
            <person name="Grau M.F."/>
            <person name="Murata R.M."/>
            <person name="Torok T."/>
            <person name="Venkateswaran K."/>
            <person name="Stajich J.E."/>
            <person name="Wang C.C.C."/>
        </authorList>
    </citation>
    <scope>NUCLEOTIDE SEQUENCE [LARGE SCALE GENOMIC DNA]</scope>
    <source>
        <strain evidence="1 2">IMV 1140</strain>
    </source>
</reference>
<dbReference type="EMBL" id="JAOPJF010000010">
    <property type="protein sequence ID" value="KAK1147807.1"/>
    <property type="molecule type" value="Genomic_DNA"/>
</dbReference>
<evidence type="ECO:0000313" key="1">
    <source>
        <dbReference type="EMBL" id="KAK1147807.1"/>
    </source>
</evidence>
<name>A0ACC3BB00_9EURO</name>
<proteinExistence type="predicted"/>
<sequence length="699" mass="79752">MSRYSHIDAAMTRQGSVVTDAHWKDQDLEIVDRLLEPQTVAHFLEFCLWGTLPTGKQTSLPKLIPEDVPFIHGPPPPGENTGDNNNSMSIIDRVAQRIGSFADSSRLCLVGKNIHSLKSRLWEGIIPMSEQRWHEKGLHRGDNFDVAAQHVSAVVAVFEYLNQQRVVTNLRDTFNLIWDHWAEADILVNRNREAMEREKVSITKLWTEYMSAKYEVMTGRAHRWVILHVEALRTPLLRTLRLHQPMNEAVVDQIQWKTTDRMHILNEIAAVADYTICMPMQGYKGWSGNLPTGAQGTLGERSKWYSPRLKLMTREVLFERMSNGTRAPGGLASPVSLHQTAMDQIECQNRLRREIRGEAVTMPKEPWITSALQKLEKKPEPLHESDGLVIYRITYGQTDEEWSGFLQKFEAHVDDWGRGHTGSSFIKPYLKLHWFDGELLGLPEGDVTAARKHFNEHAVSSFAEKVRVNKHVFLAVDDISFGSYTTKDYEVATPLPLRGDFTGFVLSVDANYDPKEPRDRANESPGYHGQMRILGSLVWGDLFSVLSSQSALLEDLWPLALDHPNQVYAGPTVPLTISDWRIQNGIRNLLLRQTVDYVKAKMNGTAPELPSQPRREPRSTRTGQEDPLRQHMMTSFINWLRDNNHTREGIMAEEVMRAGPDRDADLERVQQRIDALENGDEEEVNPRRLEDPDDPCAMQ</sequence>